<keyword evidence="2" id="KW-1133">Transmembrane helix</keyword>
<dbReference type="SMART" id="SM00698">
    <property type="entry name" value="MORN"/>
    <property type="match status" value="7"/>
</dbReference>
<evidence type="ECO:0000313" key="3">
    <source>
        <dbReference type="EMBL" id="KAK8946312.1"/>
    </source>
</evidence>
<reference evidence="3 4" key="1">
    <citation type="journal article" date="2022" name="Nat. Plants">
        <title>Genomes of leafy and leafless Platanthera orchids illuminate the evolution of mycoheterotrophy.</title>
        <authorList>
            <person name="Li M.H."/>
            <person name="Liu K.W."/>
            <person name="Li Z."/>
            <person name="Lu H.C."/>
            <person name="Ye Q.L."/>
            <person name="Zhang D."/>
            <person name="Wang J.Y."/>
            <person name="Li Y.F."/>
            <person name="Zhong Z.M."/>
            <person name="Liu X."/>
            <person name="Yu X."/>
            <person name="Liu D.K."/>
            <person name="Tu X.D."/>
            <person name="Liu B."/>
            <person name="Hao Y."/>
            <person name="Liao X.Y."/>
            <person name="Jiang Y.T."/>
            <person name="Sun W.H."/>
            <person name="Chen J."/>
            <person name="Chen Y.Q."/>
            <person name="Ai Y."/>
            <person name="Zhai J.W."/>
            <person name="Wu S.S."/>
            <person name="Zhou Z."/>
            <person name="Hsiao Y.Y."/>
            <person name="Wu W.L."/>
            <person name="Chen Y.Y."/>
            <person name="Lin Y.F."/>
            <person name="Hsu J.L."/>
            <person name="Li C.Y."/>
            <person name="Wang Z.W."/>
            <person name="Zhao X."/>
            <person name="Zhong W.Y."/>
            <person name="Ma X.K."/>
            <person name="Ma L."/>
            <person name="Huang J."/>
            <person name="Chen G.Z."/>
            <person name="Huang M.Z."/>
            <person name="Huang L."/>
            <person name="Peng D.H."/>
            <person name="Luo Y.B."/>
            <person name="Zou S.Q."/>
            <person name="Chen S.P."/>
            <person name="Lan S."/>
            <person name="Tsai W.C."/>
            <person name="Van de Peer Y."/>
            <person name="Liu Z.J."/>
        </authorList>
    </citation>
    <scope>NUCLEOTIDE SEQUENCE [LARGE SCALE GENOMIC DNA]</scope>
    <source>
        <strain evidence="3">Lor288</strain>
    </source>
</reference>
<keyword evidence="1" id="KW-0677">Repeat</keyword>
<keyword evidence="4" id="KW-1185">Reference proteome</keyword>
<dbReference type="InterPro" id="IPR003409">
    <property type="entry name" value="MORN"/>
</dbReference>
<accession>A0ABR2LQL8</accession>
<dbReference type="SUPFAM" id="SSF82185">
    <property type="entry name" value="Histone H3 K4-specific methyltransferase SET7/9 N-terminal domain"/>
    <property type="match status" value="2"/>
</dbReference>
<dbReference type="PANTHER" id="PTHR23084">
    <property type="entry name" value="PHOSPHATIDYLINOSITOL-4-PHOSPHATE 5-KINASE RELATED"/>
    <property type="match status" value="1"/>
</dbReference>
<evidence type="ECO:0000313" key="4">
    <source>
        <dbReference type="Proteomes" id="UP001412067"/>
    </source>
</evidence>
<name>A0ABR2LQL8_9ASPA</name>
<protein>
    <submittedName>
        <fullName evidence="3">Uncharacterized protein</fullName>
    </submittedName>
</protein>
<dbReference type="PANTHER" id="PTHR23084:SF179">
    <property type="entry name" value="OS10G0565000 PROTEIN"/>
    <property type="match status" value="1"/>
</dbReference>
<proteinExistence type="predicted"/>
<comment type="caution">
    <text evidence="3">The sequence shown here is derived from an EMBL/GenBank/DDBJ whole genome shotgun (WGS) entry which is preliminary data.</text>
</comment>
<keyword evidence="2" id="KW-0472">Membrane</keyword>
<gene>
    <name evidence="3" type="ORF">KSP40_PGU019151</name>
</gene>
<feature type="transmembrane region" description="Helical" evidence="2">
    <location>
        <begin position="61"/>
        <end position="82"/>
    </location>
</feature>
<dbReference type="EMBL" id="JBBWWR010000017">
    <property type="protein sequence ID" value="KAK8946312.1"/>
    <property type="molecule type" value="Genomic_DNA"/>
</dbReference>
<sequence length="384" mass="43096">MTPTAGNNRRRFLPSVPPTRAPFAALRFLRLRFRLLILLFFPSLYVLLLSATYSIDSNSFLIDFLPVLAFSSGLVLLLCLFLPSSFRVLPRPPTFPLLLSIRAFSFWNRTDRRTGLAVQPYSNGDVYEGELRWGKCYGSGVYYYHKSGKYEGDWIDAKYDGHGVETWTKGSKYKGQYKKGLRHGFGVYRYHTGDLYAGEWLNGQSHGYGVHTCENGSRYVGEFKWGLKHGLGYFHFRNGDTYAGEYFADKMHGFGVYHFTDGQCYEGAWQEGKRDGLGMLSFASGESQSGHWANGVLEISTSRNPFTGASFAVNHTRVLNSVQDARTAAEKAYDVRRVDDKVNKAVAAANIAADAAAAAGSKAVQIEKRDREIEYVHDLPLEIV</sequence>
<dbReference type="Proteomes" id="UP001412067">
    <property type="component" value="Unassembled WGS sequence"/>
</dbReference>
<dbReference type="Pfam" id="PF02493">
    <property type="entry name" value="MORN"/>
    <property type="match status" value="7"/>
</dbReference>
<organism evidence="3 4">
    <name type="scientific">Platanthera guangdongensis</name>
    <dbReference type="NCBI Taxonomy" id="2320717"/>
    <lineage>
        <taxon>Eukaryota</taxon>
        <taxon>Viridiplantae</taxon>
        <taxon>Streptophyta</taxon>
        <taxon>Embryophyta</taxon>
        <taxon>Tracheophyta</taxon>
        <taxon>Spermatophyta</taxon>
        <taxon>Magnoliopsida</taxon>
        <taxon>Liliopsida</taxon>
        <taxon>Asparagales</taxon>
        <taxon>Orchidaceae</taxon>
        <taxon>Orchidoideae</taxon>
        <taxon>Orchideae</taxon>
        <taxon>Orchidinae</taxon>
        <taxon>Platanthera</taxon>
    </lineage>
</organism>
<evidence type="ECO:0000256" key="2">
    <source>
        <dbReference type="SAM" id="Phobius"/>
    </source>
</evidence>
<keyword evidence="2" id="KW-0812">Transmembrane</keyword>
<dbReference type="Gene3D" id="2.20.110.10">
    <property type="entry name" value="Histone H3 K4-specific methyltransferase SET7/9 N-terminal domain"/>
    <property type="match status" value="4"/>
</dbReference>
<feature type="transmembrane region" description="Helical" evidence="2">
    <location>
        <begin position="35"/>
        <end position="55"/>
    </location>
</feature>
<evidence type="ECO:0000256" key="1">
    <source>
        <dbReference type="ARBA" id="ARBA00022737"/>
    </source>
</evidence>